<keyword evidence="3" id="KW-1185">Reference proteome</keyword>
<keyword evidence="1" id="KW-0472">Membrane</keyword>
<keyword evidence="1" id="KW-1133">Transmembrane helix</keyword>
<evidence type="ECO:0000313" key="2">
    <source>
        <dbReference type="EMBL" id="CAF0972511.1"/>
    </source>
</evidence>
<comment type="caution">
    <text evidence="2">The sequence shown here is derived from an EMBL/GenBank/DDBJ whole genome shotgun (WGS) entry which is preliminary data.</text>
</comment>
<feature type="transmembrane region" description="Helical" evidence="1">
    <location>
        <begin position="12"/>
        <end position="29"/>
    </location>
</feature>
<organism evidence="2 3">
    <name type="scientific">Brachionus calyciflorus</name>
    <dbReference type="NCBI Taxonomy" id="104777"/>
    <lineage>
        <taxon>Eukaryota</taxon>
        <taxon>Metazoa</taxon>
        <taxon>Spiralia</taxon>
        <taxon>Gnathifera</taxon>
        <taxon>Rotifera</taxon>
        <taxon>Eurotatoria</taxon>
        <taxon>Monogononta</taxon>
        <taxon>Pseudotrocha</taxon>
        <taxon>Ploima</taxon>
        <taxon>Brachionidae</taxon>
        <taxon>Brachionus</taxon>
    </lineage>
</organism>
<feature type="transmembrane region" description="Helical" evidence="1">
    <location>
        <begin position="35"/>
        <end position="54"/>
    </location>
</feature>
<evidence type="ECO:0000313" key="3">
    <source>
        <dbReference type="Proteomes" id="UP000663879"/>
    </source>
</evidence>
<gene>
    <name evidence="2" type="ORF">OXX778_LOCUS14992</name>
</gene>
<dbReference type="AlphaFoldDB" id="A0A814EV70"/>
<protein>
    <submittedName>
        <fullName evidence="2">Uncharacterized protein</fullName>
    </submittedName>
</protein>
<name>A0A814EV70_9BILA</name>
<dbReference type="Proteomes" id="UP000663879">
    <property type="component" value="Unassembled WGS sequence"/>
</dbReference>
<dbReference type="EMBL" id="CAJNOC010003205">
    <property type="protein sequence ID" value="CAF0972511.1"/>
    <property type="molecule type" value="Genomic_DNA"/>
</dbReference>
<proteinExistence type="predicted"/>
<reference evidence="2" key="1">
    <citation type="submission" date="2021-02" db="EMBL/GenBank/DDBJ databases">
        <authorList>
            <person name="Nowell W R."/>
        </authorList>
    </citation>
    <scope>NUCLEOTIDE SEQUENCE</scope>
    <source>
        <strain evidence="2">Ploen Becks lab</strain>
    </source>
</reference>
<sequence>MINETDSWIPMINLIFCLGILIDLVYFVIRKKEHTGVNVFLFFYSLGMIPALWFQHEIMTSILAKYSKRDQAINQFLIKIFNRSCQDLNQAC</sequence>
<accession>A0A814EV70</accession>
<keyword evidence="1" id="KW-0812">Transmembrane</keyword>
<evidence type="ECO:0000256" key="1">
    <source>
        <dbReference type="SAM" id="Phobius"/>
    </source>
</evidence>